<name>A0A7C8MAU4_9PLEO</name>
<feature type="binding site" evidence="2">
    <location>
        <position position="261"/>
    </location>
    <ligand>
        <name>FAD</name>
        <dbReference type="ChEBI" id="CHEBI:57692"/>
    </ligand>
</feature>
<dbReference type="SUPFAM" id="SSF54373">
    <property type="entry name" value="FAD-linked reductases, C-terminal domain"/>
    <property type="match status" value="1"/>
</dbReference>
<dbReference type="GO" id="GO:0050660">
    <property type="term" value="F:flavin adenine dinucleotide binding"/>
    <property type="evidence" value="ECO:0007669"/>
    <property type="project" value="InterPro"/>
</dbReference>
<keyword evidence="2" id="KW-0285">Flavoprotein</keyword>
<keyword evidence="3" id="KW-0732">Signal</keyword>
<dbReference type="InterPro" id="IPR000172">
    <property type="entry name" value="GMC_OxRdtase_N"/>
</dbReference>
<dbReference type="InterPro" id="IPR012132">
    <property type="entry name" value="GMC_OxRdtase"/>
</dbReference>
<comment type="caution">
    <text evidence="5">The sequence shown here is derived from an EMBL/GenBank/DDBJ whole genome shotgun (WGS) entry which is preliminary data.</text>
</comment>
<dbReference type="SUPFAM" id="SSF51905">
    <property type="entry name" value="FAD/NAD(P)-binding domain"/>
    <property type="match status" value="1"/>
</dbReference>
<dbReference type="GO" id="GO:0016614">
    <property type="term" value="F:oxidoreductase activity, acting on CH-OH group of donors"/>
    <property type="evidence" value="ECO:0007669"/>
    <property type="project" value="InterPro"/>
</dbReference>
<evidence type="ECO:0000313" key="5">
    <source>
        <dbReference type="EMBL" id="KAF2873496.1"/>
    </source>
</evidence>
<evidence type="ECO:0000256" key="2">
    <source>
        <dbReference type="PIRSR" id="PIRSR000137-2"/>
    </source>
</evidence>
<accession>A0A7C8MAU4</accession>
<dbReference type="Gene3D" id="3.50.50.60">
    <property type="entry name" value="FAD/NAD(P)-binding domain"/>
    <property type="match status" value="1"/>
</dbReference>
<dbReference type="PIRSF" id="PIRSF000137">
    <property type="entry name" value="Alcohol_oxidase"/>
    <property type="match status" value="1"/>
</dbReference>
<evidence type="ECO:0000256" key="1">
    <source>
        <dbReference type="ARBA" id="ARBA00010790"/>
    </source>
</evidence>
<comment type="similarity">
    <text evidence="1">Belongs to the GMC oxidoreductase family.</text>
</comment>
<dbReference type="OrthoDB" id="269227at2759"/>
<dbReference type="Gene3D" id="3.30.560.10">
    <property type="entry name" value="Glucose Oxidase, domain 3"/>
    <property type="match status" value="1"/>
</dbReference>
<keyword evidence="6" id="KW-1185">Reference proteome</keyword>
<gene>
    <name evidence="5" type="ORF">BDV95DRAFT_489377</name>
</gene>
<dbReference type="Pfam" id="PF00732">
    <property type="entry name" value="GMC_oxred_N"/>
    <property type="match status" value="1"/>
</dbReference>
<dbReference type="InterPro" id="IPR007867">
    <property type="entry name" value="GMC_OxRtase_C"/>
</dbReference>
<dbReference type="PANTHER" id="PTHR11552">
    <property type="entry name" value="GLUCOSE-METHANOL-CHOLINE GMC OXIDOREDUCTASE"/>
    <property type="match status" value="1"/>
</dbReference>
<dbReference type="GO" id="GO:0044550">
    <property type="term" value="P:secondary metabolite biosynthetic process"/>
    <property type="evidence" value="ECO:0007669"/>
    <property type="project" value="TreeGrafter"/>
</dbReference>
<feature type="chain" id="PRO_5028809613" description="Glucose-methanol-choline oxidoreductase N-terminal domain-containing protein" evidence="3">
    <location>
        <begin position="21"/>
        <end position="613"/>
    </location>
</feature>
<dbReference type="Pfam" id="PF05199">
    <property type="entry name" value="GMC_oxred_C"/>
    <property type="match status" value="1"/>
</dbReference>
<dbReference type="PANTHER" id="PTHR11552:SF115">
    <property type="entry name" value="DEHYDROGENASE XPTC-RELATED"/>
    <property type="match status" value="1"/>
</dbReference>
<dbReference type="AlphaFoldDB" id="A0A7C8MAU4"/>
<dbReference type="EMBL" id="JAADJZ010000007">
    <property type="protein sequence ID" value="KAF2873496.1"/>
    <property type="molecule type" value="Genomic_DNA"/>
</dbReference>
<sequence>MRFTSSYLLAFVLLCITVKAHQGRRAREHQEQTFDYIVVGGGISGLVVANRLTENKASSVLVVERGDFANSPRAIIPYWATSLDTSVMLNFPSAPIPKLNNTSFRVPVAAVVGGGSVVNGMAYTRGSRADYDGWEELGNPGWGWEGLLPYFRKSTTFRTPSAEAVAQWNMTWDLSWYGQGPLSITIPDFQYPDITTFRNAWRHTDGVVERRDENGGTGPGLYWAPLTIDARDKTRATARKAYYDSVNAKRPNLVLLTGHTVTELLFHKLTATGVKITSRIDNSTTQVYARKEVILAAGAVHTPQLLQRSGIGPKGILKAAGIKVRLDLPGVGANFQDHATTPMSYTVFNQSFPNPDTIASNATYNATVWEEYFNNRSGPITAGSSSAIISLSLSQIATLPDSIANNLLAQDASAFLPAIYSDPTLLRGFEAQRKILAKQWVSNSSSVTGGGVPGNGFSARILFKPASRGTITIDRANPDGPPIVQYNTLSNPSDAAILVAMVRHTRKFWKSPAMAKFAPVEVAPGTQYQTDEEILFSLTQKGFLWPGLAHPSCSCAMMPKDLGGCVGPDLKVHGLEKLSIVDASILPMIPSTALQATIYAVGEKAADLIKGRA</sequence>
<evidence type="ECO:0000259" key="4">
    <source>
        <dbReference type="PROSITE" id="PS00624"/>
    </source>
</evidence>
<reference evidence="5 6" key="1">
    <citation type="submission" date="2020-01" db="EMBL/GenBank/DDBJ databases">
        <authorList>
            <consortium name="DOE Joint Genome Institute"/>
            <person name="Haridas S."/>
            <person name="Albert R."/>
            <person name="Binder M."/>
            <person name="Bloem J."/>
            <person name="Labutti K."/>
            <person name="Salamov A."/>
            <person name="Andreopoulos B."/>
            <person name="Baker S.E."/>
            <person name="Barry K."/>
            <person name="Bills G."/>
            <person name="Bluhm B.H."/>
            <person name="Cannon C."/>
            <person name="Castanera R."/>
            <person name="Culley D.E."/>
            <person name="Daum C."/>
            <person name="Ezra D."/>
            <person name="Gonzalez J.B."/>
            <person name="Henrissat B."/>
            <person name="Kuo A."/>
            <person name="Liang C."/>
            <person name="Lipzen A."/>
            <person name="Lutzoni F."/>
            <person name="Magnuson J."/>
            <person name="Mondo S."/>
            <person name="Nolan M."/>
            <person name="Ohm R."/>
            <person name="Pangilinan J."/>
            <person name="Park H.-J.H."/>
            <person name="Ramirez L."/>
            <person name="Alfaro M."/>
            <person name="Sun H."/>
            <person name="Tritt A."/>
            <person name="Yoshinaga Y."/>
            <person name="Zwiers L.-H.L."/>
            <person name="Turgeon B.G."/>
            <person name="Goodwin S.B."/>
            <person name="Spatafora J.W."/>
            <person name="Crous P.W."/>
            <person name="Grigoriev I.V."/>
        </authorList>
    </citation>
    <scope>NUCLEOTIDE SEQUENCE [LARGE SCALE GENOMIC DNA]</scope>
    <source>
        <strain evidence="5 6">CBS 611.86</strain>
    </source>
</reference>
<dbReference type="Proteomes" id="UP000481861">
    <property type="component" value="Unassembled WGS sequence"/>
</dbReference>
<feature type="domain" description="Glucose-methanol-choline oxidoreductase N-terminal" evidence="4">
    <location>
        <begin position="298"/>
        <end position="312"/>
    </location>
</feature>
<feature type="signal peptide" evidence="3">
    <location>
        <begin position="1"/>
        <end position="20"/>
    </location>
</feature>
<keyword evidence="2" id="KW-0274">FAD</keyword>
<protein>
    <recommendedName>
        <fullName evidence="4">Glucose-methanol-choline oxidoreductase N-terminal domain-containing protein</fullName>
    </recommendedName>
</protein>
<proteinExistence type="inferred from homology"/>
<feature type="binding site" evidence="2">
    <location>
        <position position="111"/>
    </location>
    <ligand>
        <name>FAD</name>
        <dbReference type="ChEBI" id="CHEBI:57692"/>
    </ligand>
</feature>
<evidence type="ECO:0000313" key="6">
    <source>
        <dbReference type="Proteomes" id="UP000481861"/>
    </source>
</evidence>
<organism evidence="5 6">
    <name type="scientific">Massariosphaeria phaeospora</name>
    <dbReference type="NCBI Taxonomy" id="100035"/>
    <lineage>
        <taxon>Eukaryota</taxon>
        <taxon>Fungi</taxon>
        <taxon>Dikarya</taxon>
        <taxon>Ascomycota</taxon>
        <taxon>Pezizomycotina</taxon>
        <taxon>Dothideomycetes</taxon>
        <taxon>Pleosporomycetidae</taxon>
        <taxon>Pleosporales</taxon>
        <taxon>Pleosporales incertae sedis</taxon>
        <taxon>Massariosphaeria</taxon>
    </lineage>
</organism>
<evidence type="ECO:0000256" key="3">
    <source>
        <dbReference type="SAM" id="SignalP"/>
    </source>
</evidence>
<comment type="cofactor">
    <cofactor evidence="2">
        <name>FAD</name>
        <dbReference type="ChEBI" id="CHEBI:57692"/>
    </cofactor>
</comment>
<dbReference type="InterPro" id="IPR036188">
    <property type="entry name" value="FAD/NAD-bd_sf"/>
</dbReference>
<dbReference type="PROSITE" id="PS00624">
    <property type="entry name" value="GMC_OXRED_2"/>
    <property type="match status" value="1"/>
</dbReference>